<gene>
    <name evidence="1" type="ORF">LCGC14_3161110</name>
</gene>
<proteinExistence type="predicted"/>
<organism evidence="1">
    <name type="scientific">marine sediment metagenome</name>
    <dbReference type="NCBI Taxonomy" id="412755"/>
    <lineage>
        <taxon>unclassified sequences</taxon>
        <taxon>metagenomes</taxon>
        <taxon>ecological metagenomes</taxon>
    </lineage>
</organism>
<evidence type="ECO:0000313" key="1">
    <source>
        <dbReference type="EMBL" id="KKK46854.1"/>
    </source>
</evidence>
<reference evidence="1" key="1">
    <citation type="journal article" date="2015" name="Nature">
        <title>Complex archaea that bridge the gap between prokaryotes and eukaryotes.</title>
        <authorList>
            <person name="Spang A."/>
            <person name="Saw J.H."/>
            <person name="Jorgensen S.L."/>
            <person name="Zaremba-Niedzwiedzka K."/>
            <person name="Martijn J."/>
            <person name="Lind A.E."/>
            <person name="van Eijk R."/>
            <person name="Schleper C."/>
            <person name="Guy L."/>
            <person name="Ettema T.J."/>
        </authorList>
    </citation>
    <scope>NUCLEOTIDE SEQUENCE</scope>
</reference>
<comment type="caution">
    <text evidence="1">The sequence shown here is derived from an EMBL/GenBank/DDBJ whole genome shotgun (WGS) entry which is preliminary data.</text>
</comment>
<accession>A0A0F8XY09</accession>
<protein>
    <submittedName>
        <fullName evidence="1">Uncharacterized protein</fullName>
    </submittedName>
</protein>
<name>A0A0F8XY09_9ZZZZ</name>
<dbReference type="EMBL" id="LAZR01069873">
    <property type="protein sequence ID" value="KKK46854.1"/>
    <property type="molecule type" value="Genomic_DNA"/>
</dbReference>
<dbReference type="AlphaFoldDB" id="A0A0F8XY09"/>
<sequence length="66" mass="7297">MAEVKEITKEEFQAYEAVRASGITNMYAVPTVEVISGLDRSTILAIMEKYSELNEKYPGVRGGLAK</sequence>